<gene>
    <name evidence="2" type="ORF">RT723_15300</name>
</gene>
<name>A0ABU3R3R1_9GAMM</name>
<evidence type="ECO:0000313" key="2">
    <source>
        <dbReference type="EMBL" id="MDU0114332.1"/>
    </source>
</evidence>
<dbReference type="PROSITE" id="PS51257">
    <property type="entry name" value="PROKAR_LIPOPROTEIN"/>
    <property type="match status" value="1"/>
</dbReference>
<comment type="caution">
    <text evidence="2">The sequence shown here is derived from an EMBL/GenBank/DDBJ whole genome shotgun (WGS) entry which is preliminary data.</text>
</comment>
<dbReference type="Proteomes" id="UP001257914">
    <property type="component" value="Unassembled WGS sequence"/>
</dbReference>
<feature type="chain" id="PRO_5046079252" description="Solute-binding protein family 3/N-terminal domain-containing protein" evidence="1">
    <location>
        <begin position="21"/>
        <end position="246"/>
    </location>
</feature>
<organism evidence="2 3">
    <name type="scientific">Psychrosphaera aquimarina</name>
    <dbReference type="NCBI Taxonomy" id="2044854"/>
    <lineage>
        <taxon>Bacteria</taxon>
        <taxon>Pseudomonadati</taxon>
        <taxon>Pseudomonadota</taxon>
        <taxon>Gammaproteobacteria</taxon>
        <taxon>Alteromonadales</taxon>
        <taxon>Pseudoalteromonadaceae</taxon>
        <taxon>Psychrosphaera</taxon>
    </lineage>
</organism>
<keyword evidence="1" id="KW-0732">Signal</keyword>
<dbReference type="EMBL" id="JAWCUA010000010">
    <property type="protein sequence ID" value="MDU0114332.1"/>
    <property type="molecule type" value="Genomic_DNA"/>
</dbReference>
<evidence type="ECO:0000313" key="3">
    <source>
        <dbReference type="Proteomes" id="UP001257914"/>
    </source>
</evidence>
<sequence length="246" mass="28945">MKFLQTLTFFILIISSCSFATNKQSIDLYTYIHKPPYAIDNNSIGLSYDFINALNQHSKKYTYNLIYLPKRRALDSLSKTGGVILWTNPIWMDDVNETKFYWIKDLFNDKELYITNDQSLVYEDVTSLHNKTLVGVRGYTYFELEESFKKHNILRANVQREVLIPDMLLKKRGEVGVMGAQTYWYLVRKKPEIADNLFILKGHNKEFKRSILVSKLSPFIRKEIEDWLSSPTGKKQWADMTSKWLQ</sequence>
<reference evidence="2 3" key="1">
    <citation type="submission" date="2023-10" db="EMBL/GenBank/DDBJ databases">
        <title>Psychrosphaera aquimaarina strain SW33 isolated from seawater.</title>
        <authorList>
            <person name="Bayburt H."/>
            <person name="Kim J.M."/>
            <person name="Choi B.J."/>
            <person name="Jeon C.O."/>
        </authorList>
    </citation>
    <scope>NUCLEOTIDE SEQUENCE [LARGE SCALE GENOMIC DNA]</scope>
    <source>
        <strain evidence="2 3">KCTC 52743</strain>
    </source>
</reference>
<keyword evidence="3" id="KW-1185">Reference proteome</keyword>
<protein>
    <recommendedName>
        <fullName evidence="4">Solute-binding protein family 3/N-terminal domain-containing protein</fullName>
    </recommendedName>
</protein>
<feature type="signal peptide" evidence="1">
    <location>
        <begin position="1"/>
        <end position="20"/>
    </location>
</feature>
<dbReference type="RefSeq" id="WP_315947954.1">
    <property type="nucleotide sequence ID" value="NZ_JAWCUA010000010.1"/>
</dbReference>
<proteinExistence type="predicted"/>
<dbReference type="SUPFAM" id="SSF53850">
    <property type="entry name" value="Periplasmic binding protein-like II"/>
    <property type="match status" value="1"/>
</dbReference>
<evidence type="ECO:0000256" key="1">
    <source>
        <dbReference type="SAM" id="SignalP"/>
    </source>
</evidence>
<evidence type="ECO:0008006" key="4">
    <source>
        <dbReference type="Google" id="ProtNLM"/>
    </source>
</evidence>
<accession>A0ABU3R3R1</accession>
<dbReference type="Gene3D" id="3.40.190.10">
    <property type="entry name" value="Periplasmic binding protein-like II"/>
    <property type="match status" value="2"/>
</dbReference>